<dbReference type="EC" id="2.7.13.3" evidence="2"/>
<dbReference type="InterPro" id="IPR003661">
    <property type="entry name" value="HisK_dim/P_dom"/>
</dbReference>
<dbReference type="SUPFAM" id="SSF47384">
    <property type="entry name" value="Homodimeric domain of signal transducing histidine kinase"/>
    <property type="match status" value="2"/>
</dbReference>
<dbReference type="PROSITE" id="PS50109">
    <property type="entry name" value="HIS_KIN"/>
    <property type="match status" value="2"/>
</dbReference>
<dbReference type="SMART" id="SM00448">
    <property type="entry name" value="REC"/>
    <property type="match status" value="1"/>
</dbReference>
<dbReference type="PANTHER" id="PTHR43547">
    <property type="entry name" value="TWO-COMPONENT HISTIDINE KINASE"/>
    <property type="match status" value="1"/>
</dbReference>
<dbReference type="InterPro" id="IPR036890">
    <property type="entry name" value="HATPase_C_sf"/>
</dbReference>
<dbReference type="Pfam" id="PF02518">
    <property type="entry name" value="HATPase_c"/>
    <property type="match status" value="2"/>
</dbReference>
<dbReference type="PRINTS" id="PR00344">
    <property type="entry name" value="BCTRLSENSOR"/>
</dbReference>
<dbReference type="InterPro" id="IPR036097">
    <property type="entry name" value="HisK_dim/P_sf"/>
</dbReference>
<keyword evidence="3 4" id="KW-0597">Phosphoprotein</keyword>
<evidence type="ECO:0000256" key="1">
    <source>
        <dbReference type="ARBA" id="ARBA00000085"/>
    </source>
</evidence>
<evidence type="ECO:0000256" key="2">
    <source>
        <dbReference type="ARBA" id="ARBA00012438"/>
    </source>
</evidence>
<dbReference type="SMART" id="SM00388">
    <property type="entry name" value="HisKA"/>
    <property type="match status" value="2"/>
</dbReference>
<dbReference type="InterPro" id="IPR005467">
    <property type="entry name" value="His_kinase_dom"/>
</dbReference>
<dbReference type="Gene3D" id="3.40.50.2300">
    <property type="match status" value="1"/>
</dbReference>
<evidence type="ECO:0000256" key="3">
    <source>
        <dbReference type="ARBA" id="ARBA00022553"/>
    </source>
</evidence>
<evidence type="ECO:0000313" key="8">
    <source>
        <dbReference type="Proteomes" id="UP001156627"/>
    </source>
</evidence>
<dbReference type="SMART" id="SM00387">
    <property type="entry name" value="HATPase_c"/>
    <property type="match status" value="2"/>
</dbReference>
<dbReference type="Gene3D" id="3.30.450.20">
    <property type="entry name" value="PAS domain"/>
    <property type="match status" value="1"/>
</dbReference>
<dbReference type="Pfam" id="PF00072">
    <property type="entry name" value="Response_reg"/>
    <property type="match status" value="1"/>
</dbReference>
<protein>
    <recommendedName>
        <fullName evidence="2">histidine kinase</fullName>
        <ecNumber evidence="2">2.7.13.3</ecNumber>
    </recommendedName>
</protein>
<accession>A0ABQ5XHU6</accession>
<dbReference type="Proteomes" id="UP001156627">
    <property type="component" value="Unassembled WGS sequence"/>
</dbReference>
<evidence type="ECO:0000259" key="5">
    <source>
        <dbReference type="PROSITE" id="PS50109"/>
    </source>
</evidence>
<feature type="modified residue" description="4-aspartylphosphate" evidence="4">
    <location>
        <position position="667"/>
    </location>
</feature>
<comment type="catalytic activity">
    <reaction evidence="1">
        <text>ATP + protein L-histidine = ADP + protein N-phospho-L-histidine.</text>
        <dbReference type="EC" id="2.7.13.3"/>
    </reaction>
</comment>
<dbReference type="Gene3D" id="3.30.565.10">
    <property type="entry name" value="Histidine kinase-like ATPase, C-terminal domain"/>
    <property type="match status" value="2"/>
</dbReference>
<feature type="domain" description="Response regulatory" evidence="6">
    <location>
        <begin position="619"/>
        <end position="734"/>
    </location>
</feature>
<comment type="caution">
    <text evidence="7">The sequence shown here is derived from an EMBL/GenBank/DDBJ whole genome shotgun (WGS) entry which is preliminary data.</text>
</comment>
<evidence type="ECO:0000256" key="4">
    <source>
        <dbReference type="PROSITE-ProRule" id="PRU00169"/>
    </source>
</evidence>
<gene>
    <name evidence="7" type="ORF">GCM10007898_36780</name>
</gene>
<dbReference type="SUPFAM" id="SSF55781">
    <property type="entry name" value="GAF domain-like"/>
    <property type="match status" value="1"/>
</dbReference>
<sequence>MGALMRATDWSKTRLGPVENWPSSLKTMLGVVLGSRFPMMIWWGSELLQLYNDAYRPILRHKHPASLAQPGAQCWAEVWDEAGPLVRSIQEGRPATWMEDWQLFISSDEMAEETYFTSSYSPVRGDDGSVAGVLNTVQETTVKVQSERQIRMLHDLARRVADAKSEHEACLIAVDVLAANALDLPFVLVYGMDQSAQSATLVASHGWKQIDGQPVAAQVPINDQANTQDWPFAAVMQSAQEVTVDNLSARFGPMPMGRWNARTEQAIVLPLYGTGQAAPSAFFVAGISPHRKLDERYRAFFLATADQVANAMVKARALEEEKLRAEALAEIDRAKTAFFSNVSHEFRTPLTLILGSIEDTLARHKPLGGDELDMVHRNGIRLLRLVNSLLDFTRIEAGRLPLSFVPTDLSRSTSELASAFDSLVEQADMRLIIHCPPLPEPVYVDPAQWEKIVLNLVSNAFKFTLKGEIEVSLHWHGTYAQLRVRDTGVGIPAHELPYIFDRFHRVEHSQGRSFEGSGLGLAMVQDLVNLHGGTVHAASVEGEGTTFFVAVPAGTAHLPADRIVQTPVAATRPTSASALVLEAAQWSASSHRSGIPAAPPSGRAIDSKMDRQAVSAAGRILLADDNRDMREYLLRLLRPFWEVEAVGDGRTALASALHHPPDLILSDVMMPGLDGFALLRALRAESRTSTIPVILLSARAGEEAMLEGLDYGADDYLAKPFTTQELIARVRTHLTMAATRNALNEELVRANRELEAFSHSVAHDLRTPLNSIDGFTSILLMQQGETLDIEARRLLEDVLQAAKGMRQMIDDLLTLARVGRAELRRDTVDLSDLTRKVIDVLQRQEPGRRIQFKLMPGLTTEGDPGLLRTALDNLIGNAWKYSSKRQESVIEFGATKANGEVAYYVRDNGAGFDMKYAHKLFAAFQRLHSEKEFPGTGIGLATVHRIISRHGGRIWADAAEGQGATFYFTLP</sequence>
<dbReference type="CDD" id="cd00082">
    <property type="entry name" value="HisKA"/>
    <property type="match status" value="2"/>
</dbReference>
<dbReference type="InterPro" id="IPR001789">
    <property type="entry name" value="Sig_transdc_resp-reg_receiver"/>
</dbReference>
<dbReference type="PANTHER" id="PTHR43547:SF2">
    <property type="entry name" value="HYBRID SIGNAL TRANSDUCTION HISTIDINE KINASE C"/>
    <property type="match status" value="1"/>
</dbReference>
<evidence type="ECO:0000259" key="6">
    <source>
        <dbReference type="PROSITE" id="PS50110"/>
    </source>
</evidence>
<feature type="domain" description="Histidine kinase" evidence="5">
    <location>
        <begin position="760"/>
        <end position="971"/>
    </location>
</feature>
<dbReference type="InterPro" id="IPR011006">
    <property type="entry name" value="CheY-like_superfamily"/>
</dbReference>
<dbReference type="Pfam" id="PF00512">
    <property type="entry name" value="HisKA"/>
    <property type="match status" value="2"/>
</dbReference>
<dbReference type="Gene3D" id="1.10.287.130">
    <property type="match status" value="2"/>
</dbReference>
<dbReference type="CDD" id="cd17574">
    <property type="entry name" value="REC_OmpR"/>
    <property type="match status" value="1"/>
</dbReference>
<evidence type="ECO:0000313" key="7">
    <source>
        <dbReference type="EMBL" id="GLQ90103.1"/>
    </source>
</evidence>
<organism evidence="7 8">
    <name type="scientific">Dyella flagellata</name>
    <dbReference type="NCBI Taxonomy" id="1867833"/>
    <lineage>
        <taxon>Bacteria</taxon>
        <taxon>Pseudomonadati</taxon>
        <taxon>Pseudomonadota</taxon>
        <taxon>Gammaproteobacteria</taxon>
        <taxon>Lysobacterales</taxon>
        <taxon>Rhodanobacteraceae</taxon>
        <taxon>Dyella</taxon>
    </lineage>
</organism>
<dbReference type="InterPro" id="IPR003594">
    <property type="entry name" value="HATPase_dom"/>
</dbReference>
<reference evidence="8" key="1">
    <citation type="journal article" date="2019" name="Int. J. Syst. Evol. Microbiol.">
        <title>The Global Catalogue of Microorganisms (GCM) 10K type strain sequencing project: providing services to taxonomists for standard genome sequencing and annotation.</title>
        <authorList>
            <consortium name="The Broad Institute Genomics Platform"/>
            <consortium name="The Broad Institute Genome Sequencing Center for Infectious Disease"/>
            <person name="Wu L."/>
            <person name="Ma J."/>
        </authorList>
    </citation>
    <scope>NUCLEOTIDE SEQUENCE [LARGE SCALE GENOMIC DNA]</scope>
    <source>
        <strain evidence="8">NBRC 111981</strain>
    </source>
</reference>
<dbReference type="SUPFAM" id="SSF52172">
    <property type="entry name" value="CheY-like"/>
    <property type="match status" value="1"/>
</dbReference>
<dbReference type="PROSITE" id="PS50110">
    <property type="entry name" value="RESPONSE_REGULATORY"/>
    <property type="match status" value="1"/>
</dbReference>
<name>A0ABQ5XHU6_9GAMM</name>
<feature type="domain" description="Histidine kinase" evidence="5">
    <location>
        <begin position="341"/>
        <end position="555"/>
    </location>
</feature>
<dbReference type="EMBL" id="BSOA01000047">
    <property type="protein sequence ID" value="GLQ90103.1"/>
    <property type="molecule type" value="Genomic_DNA"/>
</dbReference>
<dbReference type="InterPro" id="IPR004358">
    <property type="entry name" value="Sig_transdc_His_kin-like_C"/>
</dbReference>
<keyword evidence="8" id="KW-1185">Reference proteome</keyword>
<dbReference type="SUPFAM" id="SSF55874">
    <property type="entry name" value="ATPase domain of HSP90 chaperone/DNA topoisomerase II/histidine kinase"/>
    <property type="match status" value="2"/>
</dbReference>
<proteinExistence type="predicted"/>